<dbReference type="PROSITE" id="PS01045">
    <property type="entry name" value="SQUALEN_PHYTOEN_SYN_2"/>
    <property type="match status" value="1"/>
</dbReference>
<dbReference type="RefSeq" id="WP_345067688.1">
    <property type="nucleotide sequence ID" value="NZ_BAABCN010000008.1"/>
</dbReference>
<proteinExistence type="predicted"/>
<dbReference type="PANTHER" id="PTHR31480">
    <property type="entry name" value="BIFUNCTIONAL LYCOPENE CYCLASE/PHYTOENE SYNTHASE"/>
    <property type="match status" value="1"/>
</dbReference>
<dbReference type="InterPro" id="IPR019845">
    <property type="entry name" value="Squalene/phytoene_synthase_CS"/>
</dbReference>
<evidence type="ECO:0000313" key="4">
    <source>
        <dbReference type="Proteomes" id="UP001501803"/>
    </source>
</evidence>
<dbReference type="InterPro" id="IPR008949">
    <property type="entry name" value="Isoprenoid_synthase_dom_sf"/>
</dbReference>
<evidence type="ECO:0000313" key="3">
    <source>
        <dbReference type="EMBL" id="GAA3883729.1"/>
    </source>
</evidence>
<dbReference type="SUPFAM" id="SSF48576">
    <property type="entry name" value="Terpenoid synthases"/>
    <property type="match status" value="1"/>
</dbReference>
<dbReference type="Proteomes" id="UP001501803">
    <property type="component" value="Unassembled WGS sequence"/>
</dbReference>
<dbReference type="SFLD" id="SFLDG01018">
    <property type="entry name" value="Squalene/Phytoene_Synthase_Lik"/>
    <property type="match status" value="1"/>
</dbReference>
<organism evidence="3 4">
    <name type="scientific">Leifsonia kafniensis</name>
    <dbReference type="NCBI Taxonomy" id="475957"/>
    <lineage>
        <taxon>Bacteria</taxon>
        <taxon>Bacillati</taxon>
        <taxon>Actinomycetota</taxon>
        <taxon>Actinomycetes</taxon>
        <taxon>Micrococcales</taxon>
        <taxon>Microbacteriaceae</taxon>
        <taxon>Leifsonia</taxon>
    </lineage>
</organism>
<evidence type="ECO:0000256" key="2">
    <source>
        <dbReference type="ARBA" id="ARBA00022679"/>
    </source>
</evidence>
<dbReference type="Gene3D" id="1.10.600.10">
    <property type="entry name" value="Farnesyl Diphosphate Synthase"/>
    <property type="match status" value="1"/>
</dbReference>
<name>A0ABP7KNH1_9MICO</name>
<gene>
    <name evidence="3" type="ORF">GCM10022381_27390</name>
</gene>
<dbReference type="Pfam" id="PF00494">
    <property type="entry name" value="SQS_PSY"/>
    <property type="match status" value="1"/>
</dbReference>
<evidence type="ECO:0000256" key="1">
    <source>
        <dbReference type="ARBA" id="ARBA00004684"/>
    </source>
</evidence>
<comment type="pathway">
    <text evidence="1">Carotenoid biosynthesis; phytoene biosynthesis.</text>
</comment>
<dbReference type="SFLD" id="SFLDS00005">
    <property type="entry name" value="Isoprenoid_Synthase_Type_I"/>
    <property type="match status" value="1"/>
</dbReference>
<comment type="caution">
    <text evidence="3">The sequence shown here is derived from an EMBL/GenBank/DDBJ whole genome shotgun (WGS) entry which is preliminary data.</text>
</comment>
<protein>
    <submittedName>
        <fullName evidence="3">Squalene/phytoene synthase family protein</fullName>
    </submittedName>
</protein>
<dbReference type="EMBL" id="BAABCN010000008">
    <property type="protein sequence ID" value="GAA3883729.1"/>
    <property type="molecule type" value="Genomic_DNA"/>
</dbReference>
<keyword evidence="2" id="KW-0808">Transferase</keyword>
<dbReference type="InterPro" id="IPR002060">
    <property type="entry name" value="Squ/phyt_synthse"/>
</dbReference>
<reference evidence="4" key="1">
    <citation type="journal article" date="2019" name="Int. J. Syst. Evol. Microbiol.">
        <title>The Global Catalogue of Microorganisms (GCM) 10K type strain sequencing project: providing services to taxonomists for standard genome sequencing and annotation.</title>
        <authorList>
            <consortium name="The Broad Institute Genomics Platform"/>
            <consortium name="The Broad Institute Genome Sequencing Center for Infectious Disease"/>
            <person name="Wu L."/>
            <person name="Ma J."/>
        </authorList>
    </citation>
    <scope>NUCLEOTIDE SEQUENCE [LARGE SCALE GENOMIC DNA]</scope>
    <source>
        <strain evidence="4">JCM 17021</strain>
    </source>
</reference>
<accession>A0ABP7KNH1</accession>
<sequence>MTKQRTITQPDARQQQTTDLTTYNAAAQASSAVIIGEYSTSFGLAARLLEPRMRGQVRAIYALVRIADELVDGAAAGAGLGIEAQRELLDDLETETIAAIGRGYSTNLVVHSFALTARETGIDASLVAPFFASMRRDLDTIPFTDDTLAAYIYGSAEVIGLMCLRSFLQGISPSDVEMTYLDTGARRLGAAFQKINFLRDLADDYETLGRSYFPGIDPTAMTEADKARILADIDADLAAASLALPLLPVGCRGAVRAAHDLFARLAQKLRNTPCTALCTTRVRVPDGEKLLLAAGVLLGRGARTR</sequence>
<keyword evidence="4" id="KW-1185">Reference proteome</keyword>